<name>A0A4Y8PDJ2_9BACT</name>
<organism evidence="2 3">
    <name type="scientific">Methylacidiphilum caldifontis</name>
    <dbReference type="NCBI Taxonomy" id="2795386"/>
    <lineage>
        <taxon>Bacteria</taxon>
        <taxon>Pseudomonadati</taxon>
        <taxon>Verrucomicrobiota</taxon>
        <taxon>Methylacidiphilae</taxon>
        <taxon>Methylacidiphilales</taxon>
        <taxon>Methylacidiphilaceae</taxon>
        <taxon>Methylacidiphilum (ex Ratnadevi et al. 2023)</taxon>
    </lineage>
</organism>
<evidence type="ECO:0000259" key="1">
    <source>
        <dbReference type="Pfam" id="PF02777"/>
    </source>
</evidence>
<sequence length="210" mass="23967">MAEHLSLKLIVDQSDTFLKKFESGIGKLSSKTLANHVSLYKNLLEEANTLAKEYTQYMGRWLSSAPAEELSKNENIISNIGEWFSLYGRIASHELYFNCLRKNGSCEGKIKELIEANFGSIQNFKLDIKLKALHASGWVWTVLDHYSGKIFNIPANREDAFPFSGMSTLIAIDLAEHAYEPDFGQDKEGYIEEFFNVIDWEEIEKNLPIM</sequence>
<evidence type="ECO:0000313" key="2">
    <source>
        <dbReference type="EMBL" id="TFE69604.1"/>
    </source>
</evidence>
<comment type="caution">
    <text evidence="2">The sequence shown here is derived from an EMBL/GenBank/DDBJ whole genome shotgun (WGS) entry which is preliminary data.</text>
</comment>
<dbReference type="PANTHER" id="PTHR43595">
    <property type="entry name" value="37S RIBOSOMAL PROTEIN S26, MITOCHONDRIAL"/>
    <property type="match status" value="1"/>
</dbReference>
<dbReference type="OrthoDB" id="9803125at2"/>
<feature type="domain" description="Manganese/iron superoxide dismutase C-terminal" evidence="1">
    <location>
        <begin position="107"/>
        <end position="206"/>
    </location>
</feature>
<dbReference type="PANTHER" id="PTHR43595:SF2">
    <property type="entry name" value="SMALL RIBOSOMAL SUBUNIT PROTEIN MS42"/>
    <property type="match status" value="1"/>
</dbReference>
<dbReference type="Pfam" id="PF02777">
    <property type="entry name" value="Sod_Fe_C"/>
    <property type="match status" value="1"/>
</dbReference>
<dbReference type="InterPro" id="IPR036314">
    <property type="entry name" value="SOD_C_sf"/>
</dbReference>
<dbReference type="AlphaFoldDB" id="A0A4Y8PDJ2"/>
<dbReference type="SUPFAM" id="SSF54719">
    <property type="entry name" value="Fe,Mn superoxide dismutase (SOD), C-terminal domain"/>
    <property type="match status" value="1"/>
</dbReference>
<proteinExistence type="predicted"/>
<evidence type="ECO:0000313" key="3">
    <source>
        <dbReference type="Proteomes" id="UP000297713"/>
    </source>
</evidence>
<dbReference type="EMBL" id="LXQC01000124">
    <property type="protein sequence ID" value="TFE69604.1"/>
    <property type="molecule type" value="Genomic_DNA"/>
</dbReference>
<keyword evidence="3" id="KW-1185">Reference proteome</keyword>
<accession>A0A4Y8PDJ2</accession>
<reference evidence="2 3" key="1">
    <citation type="submission" date="2016-05" db="EMBL/GenBank/DDBJ databases">
        <title>Diversity and Homogeneity among Thermoacidophilic Verrucomicrobia Methanotrophs Linked with Geographical Origin.</title>
        <authorList>
            <person name="Erikstad H.-A."/>
            <person name="Smestad N.B."/>
            <person name="Ceballos R.M."/>
            <person name="Birkeland N.-K."/>
        </authorList>
    </citation>
    <scope>NUCLEOTIDE SEQUENCE [LARGE SCALE GENOMIC DNA]</scope>
    <source>
        <strain evidence="2 3">Phi</strain>
    </source>
</reference>
<dbReference type="InterPro" id="IPR019832">
    <property type="entry name" value="Mn/Fe_SOD_C"/>
</dbReference>
<dbReference type="GO" id="GO:0046872">
    <property type="term" value="F:metal ion binding"/>
    <property type="evidence" value="ECO:0007669"/>
    <property type="project" value="InterPro"/>
</dbReference>
<gene>
    <name evidence="2" type="ORF">A7Q10_07100</name>
</gene>
<dbReference type="Proteomes" id="UP000297713">
    <property type="component" value="Unassembled WGS sequence"/>
</dbReference>
<protein>
    <submittedName>
        <fullName evidence="2">Superoxide dismutase</fullName>
    </submittedName>
</protein>
<dbReference type="Gene3D" id="3.55.40.20">
    <property type="entry name" value="Iron/manganese superoxide dismutase, C-terminal domain"/>
    <property type="match status" value="1"/>
</dbReference>
<dbReference type="GO" id="GO:0005737">
    <property type="term" value="C:cytoplasm"/>
    <property type="evidence" value="ECO:0007669"/>
    <property type="project" value="TreeGrafter"/>
</dbReference>
<dbReference type="RefSeq" id="WP_134439789.1">
    <property type="nucleotide sequence ID" value="NZ_CP065957.1"/>
</dbReference>
<dbReference type="GO" id="GO:0004784">
    <property type="term" value="F:superoxide dismutase activity"/>
    <property type="evidence" value="ECO:0007669"/>
    <property type="project" value="InterPro"/>
</dbReference>